<organism evidence="1">
    <name type="scientific">seawater metagenome</name>
    <dbReference type="NCBI Taxonomy" id="1561972"/>
    <lineage>
        <taxon>unclassified sequences</taxon>
        <taxon>metagenomes</taxon>
        <taxon>ecological metagenomes</taxon>
    </lineage>
</organism>
<name>A0A5E8CI31_9ZZZZ</name>
<dbReference type="InterPro" id="IPR036322">
    <property type="entry name" value="WD40_repeat_dom_sf"/>
</dbReference>
<gene>
    <name evidence="1" type="ORF">CPAV1605_46</name>
</gene>
<protein>
    <submittedName>
        <fullName evidence="1">Uncharacterized protein</fullName>
    </submittedName>
</protein>
<dbReference type="EMBL" id="CABVLZ010000001">
    <property type="protein sequence ID" value="VVU94324.1"/>
    <property type="molecule type" value="Genomic_DNA"/>
</dbReference>
<dbReference type="AlphaFoldDB" id="A0A5E8CI31"/>
<dbReference type="Gene3D" id="2.130.10.10">
    <property type="entry name" value="YVTN repeat-like/Quinoprotein amine dehydrogenase"/>
    <property type="match status" value="1"/>
</dbReference>
<sequence length="731" mass="83118">MSKNKILGGIVVGMMAIGQSIRGSKTESESNENINELKTRLLNTLNENSENVKKRGCLKKDDQPSEIFLDDNKKNTIEAPNNIIPDLENLGDNNNDSCLNVILQELDNEDSDENNCMEKSNCCDPKVMVSAYSDNNDNVIVVDFNKEKKENNMISACDNNNVIVVDFNKEKKEKKENNMTSACDNNNDKVILEDYNNDKVILEDYNNENVKENNMISVCDNNNVIVVDFNKEKKENNMLSACDDNNVIVVDFNKEKKEKKEKKENNMISTCDNNNNNKVIVEDFNKEKKENNIISACDNNNNKVIVEDYNNENVKENNMISACDNNNKVIVECDKVVEKESTCNEPKVIVECDKVVEKESTCNEPKVIVECDNNNKVIVECDKVVEKESTYNEPKVIIECDKVVENESTCNEPKVIVECNKVVEKESTCNEPKVIVECDKVVEKESTCNEPKVIVECDKVVESCHTKEDNLVNKNEIIANIENLLDDIYPCQQSKSKNSKKCNENDISIDNIDYNVYNVPDKIIVNPDPICTDNCLKTIPVIISDTGLNNDSIGCNEDYHDSIINDNDCFPCKVDVCDSINVKKYTNMSNNNPFICNDNDNTLNKLDKYIGKSSKGKIIKKKNECNNNPKLSCITGSTKPMLKINTEDLICYFSNQTFDIDEIKRKIQLKFGCGSIEVENKTEVKDDLMNFMRENFSEVPDNIIEAIIMDLLPKLDRLYYNPKAMLFLRGR</sequence>
<dbReference type="SUPFAM" id="SSF50978">
    <property type="entry name" value="WD40 repeat-like"/>
    <property type="match status" value="1"/>
</dbReference>
<accession>A0A5E8CI31</accession>
<dbReference type="InterPro" id="IPR015943">
    <property type="entry name" value="WD40/YVTN_repeat-like_dom_sf"/>
</dbReference>
<evidence type="ECO:0000313" key="1">
    <source>
        <dbReference type="EMBL" id="VVU94324.1"/>
    </source>
</evidence>
<proteinExistence type="predicted"/>
<reference evidence="1" key="1">
    <citation type="submission" date="2019-09" db="EMBL/GenBank/DDBJ databases">
        <authorList>
            <person name="Needham M D."/>
        </authorList>
    </citation>
    <scope>NUCLEOTIDE SEQUENCE</scope>
</reference>